<evidence type="ECO:0000313" key="2">
    <source>
        <dbReference type="Proteomes" id="UP000694857"/>
    </source>
</evidence>
<proteinExistence type="predicted"/>
<evidence type="ECO:0000256" key="1">
    <source>
        <dbReference type="SAM" id="MobiDB-lite"/>
    </source>
</evidence>
<dbReference type="AlphaFoldDB" id="A0A8B8XAF7"/>
<feature type="region of interest" description="Disordered" evidence="1">
    <location>
        <begin position="35"/>
        <end position="73"/>
    </location>
</feature>
<dbReference type="GeneID" id="118894454"/>
<accession>A0A8B8XAF7</accession>
<sequence>MDEELIRSGGERHPGLFLGTSRSVRMEHRKAWLKEPTACPRPHSGQRGTRPECSPSGSPEIQLPGEDGGEAAAPGVWTAGARVSRRQSLAAATVPGLQGGRGL</sequence>
<gene>
    <name evidence="3" type="primary">LOC118894454</name>
</gene>
<name>A0A8B8XAF7_BALMU</name>
<evidence type="ECO:0000313" key="3">
    <source>
        <dbReference type="RefSeq" id="XP_036706637.1"/>
    </source>
</evidence>
<reference evidence="3" key="1">
    <citation type="submission" date="2025-08" db="UniProtKB">
        <authorList>
            <consortium name="RefSeq"/>
        </authorList>
    </citation>
    <scope>IDENTIFICATION</scope>
    <source>
        <tissue evidence="3">Epidermis and Blubber</tissue>
    </source>
</reference>
<dbReference type="Proteomes" id="UP000694857">
    <property type="component" value="Chromosome 4"/>
</dbReference>
<organism evidence="2 3">
    <name type="scientific">Balaenoptera musculus</name>
    <name type="common">Blue whale</name>
    <dbReference type="NCBI Taxonomy" id="9771"/>
    <lineage>
        <taxon>Eukaryota</taxon>
        <taxon>Metazoa</taxon>
        <taxon>Chordata</taxon>
        <taxon>Craniata</taxon>
        <taxon>Vertebrata</taxon>
        <taxon>Euteleostomi</taxon>
        <taxon>Mammalia</taxon>
        <taxon>Eutheria</taxon>
        <taxon>Laurasiatheria</taxon>
        <taxon>Artiodactyla</taxon>
        <taxon>Whippomorpha</taxon>
        <taxon>Cetacea</taxon>
        <taxon>Mysticeti</taxon>
        <taxon>Balaenopteridae</taxon>
        <taxon>Balaenoptera</taxon>
    </lineage>
</organism>
<feature type="region of interest" description="Disordered" evidence="1">
    <location>
        <begin position="1"/>
        <end position="22"/>
    </location>
</feature>
<protein>
    <submittedName>
        <fullName evidence="3">Uncharacterized protein LOC118894454 isoform X4</fullName>
    </submittedName>
</protein>
<dbReference type="RefSeq" id="XP_036706637.1">
    <property type="nucleotide sequence ID" value="XM_036850742.1"/>
</dbReference>
<keyword evidence="2" id="KW-1185">Reference proteome</keyword>
<feature type="compositionally biased region" description="Basic and acidic residues" evidence="1">
    <location>
        <begin position="1"/>
        <end position="14"/>
    </location>
</feature>